<feature type="non-terminal residue" evidence="1">
    <location>
        <position position="1"/>
    </location>
</feature>
<proteinExistence type="predicted"/>
<name>A0A392N925_9FABA</name>
<dbReference type="EMBL" id="LXQA010030019">
    <property type="protein sequence ID" value="MCH95518.1"/>
    <property type="molecule type" value="Genomic_DNA"/>
</dbReference>
<evidence type="ECO:0000313" key="2">
    <source>
        <dbReference type="Proteomes" id="UP000265520"/>
    </source>
</evidence>
<comment type="caution">
    <text evidence="1">The sequence shown here is derived from an EMBL/GenBank/DDBJ whole genome shotgun (WGS) entry which is preliminary data.</text>
</comment>
<reference evidence="1 2" key="1">
    <citation type="journal article" date="2018" name="Front. Plant Sci.">
        <title>Red Clover (Trifolium pratense) and Zigzag Clover (T. medium) - A Picture of Genomic Similarities and Differences.</title>
        <authorList>
            <person name="Dluhosova J."/>
            <person name="Istvanek J."/>
            <person name="Nedelnik J."/>
            <person name="Repkova J."/>
        </authorList>
    </citation>
    <scope>NUCLEOTIDE SEQUENCE [LARGE SCALE GENOMIC DNA]</scope>
    <source>
        <strain evidence="2">cv. 10/8</strain>
        <tissue evidence="1">Leaf</tissue>
    </source>
</reference>
<dbReference type="Proteomes" id="UP000265520">
    <property type="component" value="Unassembled WGS sequence"/>
</dbReference>
<organism evidence="1 2">
    <name type="scientific">Trifolium medium</name>
    <dbReference type="NCBI Taxonomy" id="97028"/>
    <lineage>
        <taxon>Eukaryota</taxon>
        <taxon>Viridiplantae</taxon>
        <taxon>Streptophyta</taxon>
        <taxon>Embryophyta</taxon>
        <taxon>Tracheophyta</taxon>
        <taxon>Spermatophyta</taxon>
        <taxon>Magnoliopsida</taxon>
        <taxon>eudicotyledons</taxon>
        <taxon>Gunneridae</taxon>
        <taxon>Pentapetalae</taxon>
        <taxon>rosids</taxon>
        <taxon>fabids</taxon>
        <taxon>Fabales</taxon>
        <taxon>Fabaceae</taxon>
        <taxon>Papilionoideae</taxon>
        <taxon>50 kb inversion clade</taxon>
        <taxon>NPAAA clade</taxon>
        <taxon>Hologalegina</taxon>
        <taxon>IRL clade</taxon>
        <taxon>Trifolieae</taxon>
        <taxon>Trifolium</taxon>
    </lineage>
</organism>
<keyword evidence="2" id="KW-1185">Reference proteome</keyword>
<dbReference type="AlphaFoldDB" id="A0A392N925"/>
<evidence type="ECO:0000313" key="1">
    <source>
        <dbReference type="EMBL" id="MCH95518.1"/>
    </source>
</evidence>
<gene>
    <name evidence="1" type="ORF">A2U01_0016497</name>
</gene>
<protein>
    <submittedName>
        <fullName evidence="1">DUF674 family protein</fullName>
    </submittedName>
</protein>
<accession>A0A392N925</accession>
<sequence length="110" mass="13017">PLKLLDGGDLVEEDMWVWHPESGGFFKVKSAYSLLAGRVVIDVRLSSMEEKVFHNLWKSLHDRVLTKRNLLHRRIIPIEESTRETVFSVLERRNQLYIYFFIAKFVPRVC</sequence>